<dbReference type="CDD" id="cd04301">
    <property type="entry name" value="NAT_SF"/>
    <property type="match status" value="1"/>
</dbReference>
<protein>
    <submittedName>
        <fullName evidence="2">GNAT family N-acetyltransferase</fullName>
    </submittedName>
</protein>
<accession>A0ABX7DZS9</accession>
<dbReference type="Gene3D" id="3.40.630.30">
    <property type="match status" value="1"/>
</dbReference>
<sequence length="185" mass="21647">MNLLTGETIKLTALTEEDLTTIINWFEDTTFTQLFDALPAVPKTKTQLTSWYEEFTDTNTQFLFGIRTQHKNDLIGYIEIDGILWNHGVGWISIAIGESNNRGKGYGYESMKLALDFAFYELNLQRVQLTVFDYNQSAISLYKKLGFQQEGSYREFIHRNGRRHDMLLFGLLKREWEVERKNLNN</sequence>
<organism evidence="2 3">
    <name type="scientific">Heyndrickxia vini</name>
    <dbReference type="NCBI Taxonomy" id="1476025"/>
    <lineage>
        <taxon>Bacteria</taxon>
        <taxon>Bacillati</taxon>
        <taxon>Bacillota</taxon>
        <taxon>Bacilli</taxon>
        <taxon>Bacillales</taxon>
        <taxon>Bacillaceae</taxon>
        <taxon>Heyndrickxia</taxon>
    </lineage>
</organism>
<proteinExistence type="predicted"/>
<evidence type="ECO:0000313" key="2">
    <source>
        <dbReference type="EMBL" id="QQZ08841.1"/>
    </source>
</evidence>
<dbReference type="RefSeq" id="WP_202777726.1">
    <property type="nucleotide sequence ID" value="NZ_CP065425.1"/>
</dbReference>
<evidence type="ECO:0000313" key="3">
    <source>
        <dbReference type="Proteomes" id="UP000595691"/>
    </source>
</evidence>
<reference evidence="2 3" key="1">
    <citation type="submission" date="2020-11" db="EMBL/GenBank/DDBJ databases">
        <title>Taxonomic evaluation of the Bacillus sporothermodurans group of bacteria based on whole genome sequences.</title>
        <authorList>
            <person name="Fiedler G."/>
            <person name="Herbstmann A.-D."/>
            <person name="Doll E."/>
            <person name="Wenning M."/>
            <person name="Brinks E."/>
            <person name="Kabisch J."/>
            <person name="Breitenwieser F."/>
            <person name="Lappann M."/>
            <person name="Boehnlein C."/>
            <person name="Franz C."/>
        </authorList>
    </citation>
    <scope>NUCLEOTIDE SEQUENCE [LARGE SCALE GENOMIC DNA]</scope>
    <source>
        <strain evidence="2 3">JCM 19841</strain>
    </source>
</reference>
<dbReference type="PROSITE" id="PS51186">
    <property type="entry name" value="GNAT"/>
    <property type="match status" value="1"/>
</dbReference>
<dbReference type="PANTHER" id="PTHR43415:SF5">
    <property type="entry name" value="ACETYLTRANSFERASE"/>
    <property type="match status" value="1"/>
</dbReference>
<dbReference type="InterPro" id="IPR016181">
    <property type="entry name" value="Acyl_CoA_acyltransferase"/>
</dbReference>
<dbReference type="PANTHER" id="PTHR43415">
    <property type="entry name" value="SPERMIDINE N(1)-ACETYLTRANSFERASE"/>
    <property type="match status" value="1"/>
</dbReference>
<dbReference type="Proteomes" id="UP000595691">
    <property type="component" value="Chromosome"/>
</dbReference>
<evidence type="ECO:0000259" key="1">
    <source>
        <dbReference type="PROSITE" id="PS51186"/>
    </source>
</evidence>
<gene>
    <name evidence="2" type="ORF">I5776_17735</name>
</gene>
<dbReference type="InterPro" id="IPR000182">
    <property type="entry name" value="GNAT_dom"/>
</dbReference>
<feature type="domain" description="N-acetyltransferase" evidence="1">
    <location>
        <begin position="9"/>
        <end position="174"/>
    </location>
</feature>
<keyword evidence="3" id="KW-1185">Reference proteome</keyword>
<name>A0ABX7DZS9_9BACI</name>
<dbReference type="EMBL" id="CP065425">
    <property type="protein sequence ID" value="QQZ08841.1"/>
    <property type="molecule type" value="Genomic_DNA"/>
</dbReference>
<dbReference type="Pfam" id="PF13302">
    <property type="entry name" value="Acetyltransf_3"/>
    <property type="match status" value="1"/>
</dbReference>
<dbReference type="SUPFAM" id="SSF55729">
    <property type="entry name" value="Acyl-CoA N-acyltransferases (Nat)"/>
    <property type="match status" value="1"/>
</dbReference>